<comment type="similarity">
    <text evidence="2">Belongs to the OmpP1/FadL family.</text>
</comment>
<evidence type="ECO:0000256" key="8">
    <source>
        <dbReference type="SAM" id="SignalP"/>
    </source>
</evidence>
<comment type="subcellular location">
    <subcellularLocation>
        <location evidence="1">Cell outer membrane</location>
        <topology evidence="1">Multi-pass membrane protein</topology>
    </subcellularLocation>
</comment>
<comment type="caution">
    <text evidence="9">The sequence shown here is derived from an EMBL/GenBank/DDBJ whole genome shotgun (WGS) entry which is preliminary data.</text>
</comment>
<dbReference type="SUPFAM" id="SSF56935">
    <property type="entry name" value="Porins"/>
    <property type="match status" value="1"/>
</dbReference>
<evidence type="ECO:0000313" key="9">
    <source>
        <dbReference type="EMBL" id="MBY8336457.1"/>
    </source>
</evidence>
<sequence length="436" mass="46136">MTKPLTYGLRALPALAILCSANPAFAGAFLIQEQSAKETGRALSGAAVAADGPASIYFNPASMTKLDGVQVEAASQFLFLTASQEDQGSTRGVPGLPVSVPTGGSNGGNPFPQPLLVPSGAISAQLSDNVWAGLAVNAPFGLIAQYDDDFFGRYDTLRADVFTLNVQPSLAVKIGDNVSVGAGVDVQYIDVELTNAVPNLSPTAPDGFARVKGDDISIGWNAGIMVDLAPVRIGAHYRSQVKQNLEGTFELSGLLGPLAGNNATVDATAPLTLPDIATLSIQLGTDTPWRVFGTWRYYDWSDFKEIAIYPEGGVPPQISEQNYKDSWSMSLGGEYDVSDKLTLRAGTAFDESPITDAYRSARVPDADRVWASVGLTYQMSDRFSANLGYSHVFVNDAPLNRTDAFFEGTPAEIATTIRSDSSGNADILAVSLGARF</sequence>
<organism evidence="9 10">
    <name type="scientific">Alteriqipengyuania abyssalis</name>
    <dbReference type="NCBI Taxonomy" id="2860200"/>
    <lineage>
        <taxon>Bacteria</taxon>
        <taxon>Pseudomonadati</taxon>
        <taxon>Pseudomonadota</taxon>
        <taxon>Alphaproteobacteria</taxon>
        <taxon>Sphingomonadales</taxon>
        <taxon>Erythrobacteraceae</taxon>
        <taxon>Alteriqipengyuania</taxon>
    </lineage>
</organism>
<dbReference type="EMBL" id="JAHWXP010000002">
    <property type="protein sequence ID" value="MBY8336457.1"/>
    <property type="molecule type" value="Genomic_DNA"/>
</dbReference>
<evidence type="ECO:0000256" key="1">
    <source>
        <dbReference type="ARBA" id="ARBA00004571"/>
    </source>
</evidence>
<keyword evidence="4" id="KW-0812">Transmembrane</keyword>
<evidence type="ECO:0000256" key="6">
    <source>
        <dbReference type="ARBA" id="ARBA00023136"/>
    </source>
</evidence>
<dbReference type="Proteomes" id="UP000759298">
    <property type="component" value="Unassembled WGS sequence"/>
</dbReference>
<dbReference type="Gene3D" id="2.40.160.60">
    <property type="entry name" value="Outer membrane protein transport protein (OMPP1/FadL/TodX)"/>
    <property type="match status" value="1"/>
</dbReference>
<evidence type="ECO:0000256" key="4">
    <source>
        <dbReference type="ARBA" id="ARBA00022692"/>
    </source>
</evidence>
<keyword evidence="5 8" id="KW-0732">Signal</keyword>
<feature type="signal peptide" evidence="8">
    <location>
        <begin position="1"/>
        <end position="26"/>
    </location>
</feature>
<dbReference type="RefSeq" id="WP_222824153.1">
    <property type="nucleotide sequence ID" value="NZ_JAHWXP010000002.1"/>
</dbReference>
<keyword evidence="6" id="KW-0472">Membrane</keyword>
<keyword evidence="3" id="KW-1134">Transmembrane beta strand</keyword>
<evidence type="ECO:0000313" key="10">
    <source>
        <dbReference type="Proteomes" id="UP000759298"/>
    </source>
</evidence>
<dbReference type="PANTHER" id="PTHR35093">
    <property type="entry name" value="OUTER MEMBRANE PROTEIN NMB0088-RELATED"/>
    <property type="match status" value="1"/>
</dbReference>
<keyword evidence="10" id="KW-1185">Reference proteome</keyword>
<dbReference type="InterPro" id="IPR005017">
    <property type="entry name" value="OMPP1/FadL/TodX"/>
</dbReference>
<proteinExistence type="inferred from homology"/>
<protein>
    <submittedName>
        <fullName evidence="9">Outer membrane protein transport protein</fullName>
    </submittedName>
</protein>
<evidence type="ECO:0000256" key="5">
    <source>
        <dbReference type="ARBA" id="ARBA00022729"/>
    </source>
</evidence>
<reference evidence="9 10" key="1">
    <citation type="submission" date="2021-07" db="EMBL/GenBank/DDBJ databases">
        <title>Alteriqipengyuania abyssalis NZ-12B nov, sp.nov isolated from deep sea sponge in pacific ocean.</title>
        <authorList>
            <person name="Tareen S."/>
            <person name="Wink J."/>
        </authorList>
    </citation>
    <scope>NUCLEOTIDE SEQUENCE [LARGE SCALE GENOMIC DNA]</scope>
    <source>
        <strain evidence="9 10">NZ-12B</strain>
    </source>
</reference>
<name>A0ABS7PF85_9SPHN</name>
<evidence type="ECO:0000256" key="7">
    <source>
        <dbReference type="ARBA" id="ARBA00023237"/>
    </source>
</evidence>
<evidence type="ECO:0000256" key="3">
    <source>
        <dbReference type="ARBA" id="ARBA00022452"/>
    </source>
</evidence>
<feature type="chain" id="PRO_5047095213" evidence="8">
    <location>
        <begin position="27"/>
        <end position="436"/>
    </location>
</feature>
<dbReference type="Pfam" id="PF03349">
    <property type="entry name" value="Toluene_X"/>
    <property type="match status" value="1"/>
</dbReference>
<keyword evidence="7" id="KW-0998">Cell outer membrane</keyword>
<gene>
    <name evidence="9" type="ORF">KYN89_05310</name>
</gene>
<accession>A0ABS7PF85</accession>
<dbReference type="PANTHER" id="PTHR35093:SF3">
    <property type="entry name" value="LONG-CHAIN FATTY ACID TRANSPORT PROTEIN"/>
    <property type="match status" value="1"/>
</dbReference>
<evidence type="ECO:0000256" key="2">
    <source>
        <dbReference type="ARBA" id="ARBA00008163"/>
    </source>
</evidence>